<comment type="caution">
    <text evidence="3">The sequence shown here is derived from an EMBL/GenBank/DDBJ whole genome shotgun (WGS) entry which is preliminary data.</text>
</comment>
<dbReference type="InterPro" id="IPR001296">
    <property type="entry name" value="Glyco_trans_1"/>
</dbReference>
<evidence type="ECO:0000256" key="1">
    <source>
        <dbReference type="ARBA" id="ARBA00022679"/>
    </source>
</evidence>
<protein>
    <submittedName>
        <fullName evidence="3">Glycosyl transferase group 1</fullName>
        <ecNumber evidence="3">2.4.-.-</ecNumber>
    </submittedName>
</protein>
<reference evidence="3 4" key="1">
    <citation type="submission" date="2016-05" db="EMBL/GenBank/DDBJ databases">
        <title>Single-cell genome of chain-forming Candidatus Thiomargarita nelsonii and comparison to other large sulfur-oxidizing bacteria.</title>
        <authorList>
            <person name="Winkel M."/>
            <person name="Salman V."/>
            <person name="Woyke T."/>
            <person name="Schulz-Vogt H."/>
            <person name="Richter M."/>
            <person name="Flood B."/>
            <person name="Bailey J."/>
            <person name="Amann R."/>
            <person name="Mussmann M."/>
        </authorList>
    </citation>
    <scope>NUCLEOTIDE SEQUENCE [LARGE SCALE GENOMIC DNA]</scope>
    <source>
        <strain evidence="3 4">THI036</strain>
    </source>
</reference>
<dbReference type="EMBL" id="LUTY01002323">
    <property type="protein sequence ID" value="OAD20503.1"/>
    <property type="molecule type" value="Genomic_DNA"/>
</dbReference>
<name>A0A176RXJ5_9GAMM</name>
<gene>
    <name evidence="3" type="ORF">THIOM_003791</name>
</gene>
<accession>A0A176RXJ5</accession>
<evidence type="ECO:0000259" key="2">
    <source>
        <dbReference type="Pfam" id="PF00534"/>
    </source>
</evidence>
<keyword evidence="4" id="KW-1185">Reference proteome</keyword>
<feature type="non-terminal residue" evidence="3">
    <location>
        <position position="1"/>
    </location>
</feature>
<dbReference type="PANTHER" id="PTHR46401:SF2">
    <property type="entry name" value="GLYCOSYLTRANSFERASE WBBK-RELATED"/>
    <property type="match status" value="1"/>
</dbReference>
<feature type="non-terminal residue" evidence="3">
    <location>
        <position position="179"/>
    </location>
</feature>
<keyword evidence="3" id="KW-0328">Glycosyltransferase</keyword>
<organism evidence="3 4">
    <name type="scientific">Candidatus Thiomargarita nelsonii</name>
    <dbReference type="NCBI Taxonomy" id="1003181"/>
    <lineage>
        <taxon>Bacteria</taxon>
        <taxon>Pseudomonadati</taxon>
        <taxon>Pseudomonadota</taxon>
        <taxon>Gammaproteobacteria</taxon>
        <taxon>Thiotrichales</taxon>
        <taxon>Thiotrichaceae</taxon>
        <taxon>Thiomargarita</taxon>
    </lineage>
</organism>
<dbReference type="Proteomes" id="UP000076962">
    <property type="component" value="Unassembled WGS sequence"/>
</dbReference>
<dbReference type="GO" id="GO:0009103">
    <property type="term" value="P:lipopolysaccharide biosynthetic process"/>
    <property type="evidence" value="ECO:0007669"/>
    <property type="project" value="TreeGrafter"/>
</dbReference>
<proteinExistence type="predicted"/>
<evidence type="ECO:0000313" key="3">
    <source>
        <dbReference type="EMBL" id="OAD20503.1"/>
    </source>
</evidence>
<feature type="domain" description="Glycosyl transferase family 1" evidence="2">
    <location>
        <begin position="116"/>
        <end position="179"/>
    </location>
</feature>
<dbReference type="EC" id="2.4.-.-" evidence="3"/>
<keyword evidence="1 3" id="KW-0808">Transferase</keyword>
<sequence length="179" mass="21310">LPFRAKRLGVEVVLYQNFADFFPFYKKVSYIHDVLFLTHPQFYTWKERLYFAPLKFLTHCSDFVITVSESEKKRLIVTNYASSEKIDVVYHGVNAIFKPLEEHKSEIINKVIKQYKLPEKFILFVGRLNVRKNVEKLIYAFKLIKADIPLVIVGQTDWKSHDYKKLVDKLELQEKVFFL</sequence>
<dbReference type="Pfam" id="PF00534">
    <property type="entry name" value="Glycos_transf_1"/>
    <property type="match status" value="1"/>
</dbReference>
<dbReference type="SUPFAM" id="SSF53756">
    <property type="entry name" value="UDP-Glycosyltransferase/glycogen phosphorylase"/>
    <property type="match status" value="1"/>
</dbReference>
<dbReference type="GO" id="GO:0016757">
    <property type="term" value="F:glycosyltransferase activity"/>
    <property type="evidence" value="ECO:0007669"/>
    <property type="project" value="UniProtKB-KW"/>
</dbReference>
<dbReference type="PANTHER" id="PTHR46401">
    <property type="entry name" value="GLYCOSYLTRANSFERASE WBBK-RELATED"/>
    <property type="match status" value="1"/>
</dbReference>
<evidence type="ECO:0000313" key="4">
    <source>
        <dbReference type="Proteomes" id="UP000076962"/>
    </source>
</evidence>
<dbReference type="AlphaFoldDB" id="A0A176RXJ5"/>
<dbReference type="Gene3D" id="3.40.50.2000">
    <property type="entry name" value="Glycogen Phosphorylase B"/>
    <property type="match status" value="2"/>
</dbReference>